<dbReference type="NCBIfam" id="TIGR02887">
    <property type="entry name" value="spore_ger_x_C"/>
    <property type="match status" value="1"/>
</dbReference>
<reference evidence="10" key="1">
    <citation type="submission" date="2020-09" db="EMBL/GenBank/DDBJ databases">
        <title>A novel bacterium of genus Paenibacillus, isolated from South China Sea.</title>
        <authorList>
            <person name="Huang H."/>
            <person name="Mo K."/>
            <person name="Hu Y."/>
        </authorList>
    </citation>
    <scope>NUCLEOTIDE SEQUENCE</scope>
    <source>
        <strain evidence="10">IB182493</strain>
    </source>
</reference>
<dbReference type="PANTHER" id="PTHR35789:SF1">
    <property type="entry name" value="SPORE GERMINATION PROTEIN B3"/>
    <property type="match status" value="1"/>
</dbReference>
<dbReference type="AlphaFoldDB" id="A0A927CQA0"/>
<evidence type="ECO:0000256" key="2">
    <source>
        <dbReference type="ARBA" id="ARBA00007886"/>
    </source>
</evidence>
<feature type="domain" description="Spore germination protein N-terminal" evidence="9">
    <location>
        <begin position="23"/>
        <end position="196"/>
    </location>
</feature>
<dbReference type="EMBL" id="JACXIY010000019">
    <property type="protein sequence ID" value="MBD2870291.1"/>
    <property type="molecule type" value="Genomic_DNA"/>
</dbReference>
<dbReference type="InterPro" id="IPR038501">
    <property type="entry name" value="Spore_GerAC_C_sf"/>
</dbReference>
<evidence type="ECO:0000256" key="7">
    <source>
        <dbReference type="ARBA" id="ARBA00023288"/>
    </source>
</evidence>
<evidence type="ECO:0000313" key="11">
    <source>
        <dbReference type="Proteomes" id="UP000632125"/>
    </source>
</evidence>
<dbReference type="GO" id="GO:0016020">
    <property type="term" value="C:membrane"/>
    <property type="evidence" value="ECO:0007669"/>
    <property type="project" value="UniProtKB-SubCell"/>
</dbReference>
<dbReference type="PANTHER" id="PTHR35789">
    <property type="entry name" value="SPORE GERMINATION PROTEIN B3"/>
    <property type="match status" value="1"/>
</dbReference>
<evidence type="ECO:0000259" key="8">
    <source>
        <dbReference type="Pfam" id="PF05504"/>
    </source>
</evidence>
<dbReference type="PROSITE" id="PS51257">
    <property type="entry name" value="PROKAR_LIPOPROTEIN"/>
    <property type="match status" value="1"/>
</dbReference>
<dbReference type="GO" id="GO:0009847">
    <property type="term" value="P:spore germination"/>
    <property type="evidence" value="ECO:0007669"/>
    <property type="project" value="InterPro"/>
</dbReference>
<dbReference type="Gene3D" id="3.30.300.210">
    <property type="entry name" value="Nutrient germinant receptor protein C, domain 3"/>
    <property type="match status" value="1"/>
</dbReference>
<comment type="subcellular location">
    <subcellularLocation>
        <location evidence="1">Membrane</location>
        <topology evidence="1">Lipid-anchor</topology>
    </subcellularLocation>
</comment>
<gene>
    <name evidence="10" type="ORF">IDH41_17060</name>
</gene>
<dbReference type="RefSeq" id="WP_190863097.1">
    <property type="nucleotide sequence ID" value="NZ_JACXIY010000019.1"/>
</dbReference>
<keyword evidence="7" id="KW-0449">Lipoprotein</keyword>
<comment type="similarity">
    <text evidence="2">Belongs to the GerABKC lipoprotein family.</text>
</comment>
<keyword evidence="6" id="KW-0564">Palmitate</keyword>
<evidence type="ECO:0000259" key="9">
    <source>
        <dbReference type="Pfam" id="PF25198"/>
    </source>
</evidence>
<evidence type="ECO:0000256" key="1">
    <source>
        <dbReference type="ARBA" id="ARBA00004635"/>
    </source>
</evidence>
<dbReference type="InterPro" id="IPR046953">
    <property type="entry name" value="Spore_GerAC-like_C"/>
</dbReference>
<dbReference type="Pfam" id="PF25198">
    <property type="entry name" value="Spore_GerAC_N"/>
    <property type="match status" value="1"/>
</dbReference>
<name>A0A927CQA0_9BACL</name>
<dbReference type="InterPro" id="IPR008844">
    <property type="entry name" value="Spore_GerAC-like"/>
</dbReference>
<evidence type="ECO:0000256" key="5">
    <source>
        <dbReference type="ARBA" id="ARBA00023136"/>
    </source>
</evidence>
<comment type="caution">
    <text evidence="10">The sequence shown here is derived from an EMBL/GenBank/DDBJ whole genome shotgun (WGS) entry which is preliminary data.</text>
</comment>
<accession>A0A927CQA0</accession>
<organism evidence="10 11">
    <name type="scientific">Paenibacillus arenilitoris</name>
    <dbReference type="NCBI Taxonomy" id="2772299"/>
    <lineage>
        <taxon>Bacteria</taxon>
        <taxon>Bacillati</taxon>
        <taxon>Bacillota</taxon>
        <taxon>Bacilli</taxon>
        <taxon>Bacillales</taxon>
        <taxon>Paenibacillaceae</taxon>
        <taxon>Paenibacillus</taxon>
    </lineage>
</organism>
<protein>
    <submittedName>
        <fullName evidence="10">Ger(X)C family spore germination protein</fullName>
    </submittedName>
</protein>
<dbReference type="InterPro" id="IPR057336">
    <property type="entry name" value="GerAC_N"/>
</dbReference>
<keyword evidence="5" id="KW-0472">Membrane</keyword>
<proteinExistence type="inferred from homology"/>
<evidence type="ECO:0000256" key="6">
    <source>
        <dbReference type="ARBA" id="ARBA00023139"/>
    </source>
</evidence>
<keyword evidence="3" id="KW-0309">Germination</keyword>
<keyword evidence="4" id="KW-0732">Signal</keyword>
<evidence type="ECO:0000313" key="10">
    <source>
        <dbReference type="EMBL" id="MBD2870291.1"/>
    </source>
</evidence>
<feature type="domain" description="Spore germination GerAC-like C-terminal" evidence="8">
    <location>
        <begin position="215"/>
        <end position="381"/>
    </location>
</feature>
<dbReference type="Pfam" id="PF05504">
    <property type="entry name" value="Spore_GerAC"/>
    <property type="match status" value="1"/>
</dbReference>
<evidence type="ECO:0000256" key="3">
    <source>
        <dbReference type="ARBA" id="ARBA00022544"/>
    </source>
</evidence>
<sequence length="391" mass="44064">MAKSAPVIAVIALACLLTGCWSRTEVNDIAIVTATGLDRLKSGRLKVSLLLAVPRTVGNTGQGGGGELEQTSGWVVSDEGETIMDAFRNIQKKLPRNIFYPHNRAIVIGESLAKSDILAILDFFQRSRQTQMRSYVLFTKKEAADILRFKPKFEKLTAEIIKEEMKTGVNVHVRLNEFINMFLETGREAYAPRIEVVPAEVKSASKEKLTSLKLTGMGVMRGNRLIGWLNAEETRGVLWLRDEMEEGVITVDIPDERGGGKISGEVQKARSRLKVRRAGQSFIVDVRVETELDIYENQSPLSLKELNNLTYVESLFKHDIENRILTACRKAQQYETDFIGIGRSLYMTHPGQWKQHRSGWNESLRTFDFQVGANVHIVRVGMINEPITERE</sequence>
<dbReference type="Proteomes" id="UP000632125">
    <property type="component" value="Unassembled WGS sequence"/>
</dbReference>
<evidence type="ECO:0000256" key="4">
    <source>
        <dbReference type="ARBA" id="ARBA00022729"/>
    </source>
</evidence>
<keyword evidence="11" id="KW-1185">Reference proteome</keyword>